<organism evidence="4 5">
    <name type="scientific">Heliomicrobium undosum</name>
    <dbReference type="NCBI Taxonomy" id="121734"/>
    <lineage>
        <taxon>Bacteria</taxon>
        <taxon>Bacillati</taxon>
        <taxon>Bacillota</taxon>
        <taxon>Clostridia</taxon>
        <taxon>Eubacteriales</taxon>
        <taxon>Heliobacteriaceae</taxon>
        <taxon>Heliomicrobium</taxon>
    </lineage>
</organism>
<dbReference type="GO" id="GO:0008080">
    <property type="term" value="F:N-acetyltransferase activity"/>
    <property type="evidence" value="ECO:0007669"/>
    <property type="project" value="TreeGrafter"/>
</dbReference>
<accession>A0A845L124</accession>
<evidence type="ECO:0000256" key="2">
    <source>
        <dbReference type="ARBA" id="ARBA00023315"/>
    </source>
</evidence>
<dbReference type="AlphaFoldDB" id="A0A845L124"/>
<dbReference type="Gene3D" id="3.40.630.30">
    <property type="match status" value="1"/>
</dbReference>
<dbReference type="Pfam" id="PF00583">
    <property type="entry name" value="Acetyltransf_1"/>
    <property type="match status" value="1"/>
</dbReference>
<evidence type="ECO:0000259" key="3">
    <source>
        <dbReference type="PROSITE" id="PS51186"/>
    </source>
</evidence>
<dbReference type="SUPFAM" id="SSF55729">
    <property type="entry name" value="Acyl-CoA N-acyltransferases (Nat)"/>
    <property type="match status" value="1"/>
</dbReference>
<evidence type="ECO:0000313" key="4">
    <source>
        <dbReference type="EMBL" id="MZP28645.1"/>
    </source>
</evidence>
<evidence type="ECO:0000313" key="5">
    <source>
        <dbReference type="Proteomes" id="UP000463470"/>
    </source>
</evidence>
<dbReference type="InterPro" id="IPR016181">
    <property type="entry name" value="Acyl_CoA_acyltransferase"/>
</dbReference>
<dbReference type="PROSITE" id="PS51186">
    <property type="entry name" value="GNAT"/>
    <property type="match status" value="1"/>
</dbReference>
<comment type="caution">
    <text evidence="4">The sequence shown here is derived from an EMBL/GenBank/DDBJ whole genome shotgun (WGS) entry which is preliminary data.</text>
</comment>
<name>A0A845L124_9FIRM</name>
<dbReference type="RefSeq" id="WP_161254526.1">
    <property type="nucleotide sequence ID" value="NZ_WXEY01000002.1"/>
</dbReference>
<dbReference type="OrthoDB" id="9789603at2"/>
<protein>
    <submittedName>
        <fullName evidence="4">GNAT family N-acetyltransferase</fullName>
    </submittedName>
</protein>
<keyword evidence="1 4" id="KW-0808">Transferase</keyword>
<reference evidence="4 5" key="1">
    <citation type="submission" date="2020-01" db="EMBL/GenBank/DDBJ databases">
        <title>Whole-genome sequence of Heliobacterium undosum DSM 13378.</title>
        <authorList>
            <person name="Kyndt J.A."/>
            <person name="Meyer T.E."/>
        </authorList>
    </citation>
    <scope>NUCLEOTIDE SEQUENCE [LARGE SCALE GENOMIC DNA]</scope>
    <source>
        <strain evidence="4 5">DSM 13378</strain>
    </source>
</reference>
<dbReference type="PANTHER" id="PTHR10545">
    <property type="entry name" value="DIAMINE N-ACETYLTRANSFERASE"/>
    <property type="match status" value="1"/>
</dbReference>
<proteinExistence type="predicted"/>
<gene>
    <name evidence="4" type="ORF">GTO91_02785</name>
</gene>
<sequence>MVSIQTASVSDLDSLADLYEELASKTTNVVKMREQFRWMDSNPDYVVLVAKEGETVIGSAMGVVCHDLVGDCDPFMVVENVIVRSAFRGKGIGRRLMEKIEEIAAANSCQYIMFVSRTDRKGAHRFYQSIGYSLDVVQGFKKFL</sequence>
<dbReference type="PANTHER" id="PTHR10545:SF29">
    <property type="entry name" value="GH14572P-RELATED"/>
    <property type="match status" value="1"/>
</dbReference>
<dbReference type="EMBL" id="WXEY01000002">
    <property type="protein sequence ID" value="MZP28645.1"/>
    <property type="molecule type" value="Genomic_DNA"/>
</dbReference>
<dbReference type="InterPro" id="IPR051016">
    <property type="entry name" value="Diverse_Substrate_AcTransf"/>
</dbReference>
<feature type="domain" description="N-acetyltransferase" evidence="3">
    <location>
        <begin position="2"/>
        <end position="144"/>
    </location>
</feature>
<dbReference type="InterPro" id="IPR000182">
    <property type="entry name" value="GNAT_dom"/>
</dbReference>
<evidence type="ECO:0000256" key="1">
    <source>
        <dbReference type="ARBA" id="ARBA00022679"/>
    </source>
</evidence>
<keyword evidence="5" id="KW-1185">Reference proteome</keyword>
<dbReference type="Proteomes" id="UP000463470">
    <property type="component" value="Unassembled WGS sequence"/>
</dbReference>
<dbReference type="CDD" id="cd04301">
    <property type="entry name" value="NAT_SF"/>
    <property type="match status" value="1"/>
</dbReference>
<keyword evidence="2" id="KW-0012">Acyltransferase</keyword>